<feature type="non-terminal residue" evidence="5">
    <location>
        <position position="296"/>
    </location>
</feature>
<comment type="caution">
    <text evidence="5">The sequence shown here is derived from an EMBL/GenBank/DDBJ whole genome shotgun (WGS) entry which is preliminary data.</text>
</comment>
<evidence type="ECO:0000313" key="5">
    <source>
        <dbReference type="EMBL" id="EKC77643.1"/>
    </source>
</evidence>
<dbReference type="PANTHER" id="PTHR30258:SF1">
    <property type="entry name" value="PROTEIN TRANSPORT PROTEIN HOFB HOMOLOG"/>
    <property type="match status" value="1"/>
</dbReference>
<evidence type="ECO:0000259" key="4">
    <source>
        <dbReference type="Pfam" id="PF05157"/>
    </source>
</evidence>
<dbReference type="EMBL" id="AJWZ01000181">
    <property type="protein sequence ID" value="EKC77643.1"/>
    <property type="molecule type" value="Genomic_DNA"/>
</dbReference>
<dbReference type="InterPro" id="IPR007831">
    <property type="entry name" value="T2SS_GspE_N"/>
</dbReference>
<keyword evidence="2" id="KW-0067">ATP-binding</keyword>
<dbReference type="GO" id="GO:0005524">
    <property type="term" value="F:ATP binding"/>
    <property type="evidence" value="ECO:0007669"/>
    <property type="project" value="UniProtKB-KW"/>
</dbReference>
<dbReference type="SUPFAM" id="SSF160246">
    <property type="entry name" value="EspE N-terminal domain-like"/>
    <property type="match status" value="1"/>
</dbReference>
<keyword evidence="1" id="KW-0547">Nucleotide-binding</keyword>
<feature type="domain" description="Type II secretion system protein GspE N-terminal" evidence="4">
    <location>
        <begin position="10"/>
        <end position="99"/>
    </location>
</feature>
<protein>
    <submittedName>
        <fullName evidence="5">Type II secretion system protein E (GspE)</fullName>
    </submittedName>
</protein>
<gene>
    <name evidence="5" type="ORF">OBE_00257</name>
</gene>
<dbReference type="InterPro" id="IPR001482">
    <property type="entry name" value="T2SS/T4SS_dom"/>
</dbReference>
<dbReference type="Pfam" id="PF00437">
    <property type="entry name" value="T2SSE"/>
    <property type="match status" value="1"/>
</dbReference>
<evidence type="ECO:0000256" key="1">
    <source>
        <dbReference type="ARBA" id="ARBA00022741"/>
    </source>
</evidence>
<accession>K1U5S6</accession>
<dbReference type="Gene3D" id="3.30.450.90">
    <property type="match status" value="1"/>
</dbReference>
<dbReference type="PANTHER" id="PTHR30258">
    <property type="entry name" value="TYPE II SECRETION SYSTEM PROTEIN GSPE-RELATED"/>
    <property type="match status" value="1"/>
</dbReference>
<dbReference type="GO" id="GO:0005886">
    <property type="term" value="C:plasma membrane"/>
    <property type="evidence" value="ECO:0007669"/>
    <property type="project" value="TreeGrafter"/>
</dbReference>
<dbReference type="InterPro" id="IPR037257">
    <property type="entry name" value="T2SS_E_N_sf"/>
</dbReference>
<proteinExistence type="predicted"/>
<dbReference type="Gene3D" id="3.30.300.160">
    <property type="entry name" value="Type II secretion system, protein E, N-terminal domain"/>
    <property type="match status" value="1"/>
</dbReference>
<reference evidence="5" key="1">
    <citation type="journal article" date="2013" name="Environ. Microbiol.">
        <title>Microbiota from the distal guts of lean and obese adolescents exhibit partial functional redundancy besides clear differences in community structure.</title>
        <authorList>
            <person name="Ferrer M."/>
            <person name="Ruiz A."/>
            <person name="Lanza F."/>
            <person name="Haange S.B."/>
            <person name="Oberbach A."/>
            <person name="Till H."/>
            <person name="Bargiela R."/>
            <person name="Campoy C."/>
            <person name="Segura M.T."/>
            <person name="Richter M."/>
            <person name="von Bergen M."/>
            <person name="Seifert J."/>
            <person name="Suarez A."/>
        </authorList>
    </citation>
    <scope>NUCLEOTIDE SEQUENCE</scope>
</reference>
<organism evidence="5">
    <name type="scientific">human gut metagenome</name>
    <dbReference type="NCBI Taxonomy" id="408170"/>
    <lineage>
        <taxon>unclassified sequences</taxon>
        <taxon>metagenomes</taxon>
        <taxon>organismal metagenomes</taxon>
    </lineage>
</organism>
<dbReference type="InterPro" id="IPR027417">
    <property type="entry name" value="P-loop_NTPase"/>
</dbReference>
<dbReference type="SUPFAM" id="SSF52540">
    <property type="entry name" value="P-loop containing nucleoside triphosphate hydrolases"/>
    <property type="match status" value="1"/>
</dbReference>
<dbReference type="GO" id="GO:0016887">
    <property type="term" value="F:ATP hydrolysis activity"/>
    <property type="evidence" value="ECO:0007669"/>
    <property type="project" value="TreeGrafter"/>
</dbReference>
<feature type="non-terminal residue" evidence="5">
    <location>
        <position position="1"/>
    </location>
</feature>
<sequence>DLAKALSRQLDLDMIDLQSVNVDKEVLNLVPVNVLKKNKIFPFAYKENNFNVLMVAMADPLDYNAIDDINIITNFQVEPVVATTRSIMLAIDKYFGQEEVTEALAAYAKEKKLDVVEDIATEENINSSPIVMLVKDMIEKAVRQRASDIHIEPMENIIRVRYRIDGALYERARYGVNVLSAIIARIKIIGGMDISEKRKPQDGRITQVVDRVEYDIRVSVLPTVYGEKVVMRLAAKSALNRDKSQLGFKPYELEQFDYILKNPHGIILVTGPTGSGKSTTLYTALSELNKEDVNII</sequence>
<dbReference type="FunFam" id="3.30.300.160:FF:000002">
    <property type="entry name" value="Type II secretion system protein E"/>
    <property type="match status" value="1"/>
</dbReference>
<feature type="domain" description="Bacterial type II secretion system protein E" evidence="3">
    <location>
        <begin position="126"/>
        <end position="296"/>
    </location>
</feature>
<evidence type="ECO:0000259" key="3">
    <source>
        <dbReference type="Pfam" id="PF00437"/>
    </source>
</evidence>
<dbReference type="AlphaFoldDB" id="K1U5S6"/>
<dbReference type="Gene3D" id="3.40.50.300">
    <property type="entry name" value="P-loop containing nucleotide triphosphate hydrolases"/>
    <property type="match status" value="1"/>
</dbReference>
<name>K1U5S6_9ZZZZ</name>
<evidence type="ECO:0000256" key="2">
    <source>
        <dbReference type="ARBA" id="ARBA00022840"/>
    </source>
</evidence>
<dbReference type="Pfam" id="PF05157">
    <property type="entry name" value="MshEN"/>
    <property type="match status" value="1"/>
</dbReference>